<name>A0ABU0ZFG0_9ACTN</name>
<dbReference type="SUPFAM" id="SSF54001">
    <property type="entry name" value="Cysteine proteinases"/>
    <property type="match status" value="1"/>
</dbReference>
<dbReference type="Pfam" id="PF14517">
    <property type="entry name" value="Tachylectin"/>
    <property type="match status" value="1"/>
</dbReference>
<evidence type="ECO:0000256" key="1">
    <source>
        <dbReference type="SAM" id="SignalP"/>
    </source>
</evidence>
<protein>
    <submittedName>
        <fullName evidence="3">FG-GAP-like repeat-containing protein</fullName>
    </submittedName>
</protein>
<dbReference type="SUPFAM" id="SSF69318">
    <property type="entry name" value="Integrin alpha N-terminal domain"/>
    <property type="match status" value="1"/>
</dbReference>
<sequence>MTSRPSPPRRRPPGTIRRLLGAAATAAALSVTAVAAGAVHDVAGGARYAYAAPTRSAIAATANAEVGTTGDGNQCQKYGPLCADWCAMFVTWVWERAGVVGAPRGTYVATEVGRWGADRGLFKPRPAGGRGQPLPGDIVVYGAPGSGTGGHVSIVYSVNPNGSITTIDGNYNNRVARRTIDPVTARAGARDVLISGYVTPPGVEATPPDDHGLADVTGDGFTDLVAFKPDGTMWLYSNNFVRDGGWPYSDVRQIGQGWNGFDRVIAADATGDGYADLVAFKPDGTMWLYSNNIERDDGRPYSDVRQIGHGWNAYDRIVAADATGDGFTDLVALKPDGTMWLFSNNFVRDGGQPYGDVRQIGTGWNGFDRVVASDATGDGFTDLVALKPDGTMWLYSNNFVRDGGRPYGDVRQIGTGWNNFNRIVASDATGDGYVDLVAFKADGTMWLYSNNFARDGGRPYGDVRQIGQGWNAFNRIVA</sequence>
<dbReference type="Gene3D" id="3.90.1720.10">
    <property type="entry name" value="endopeptidase domain like (from Nostoc punctiforme)"/>
    <property type="match status" value="1"/>
</dbReference>
<dbReference type="Pfam" id="PF05257">
    <property type="entry name" value="CHAP"/>
    <property type="match status" value="1"/>
</dbReference>
<dbReference type="EMBL" id="JAVHUY010000012">
    <property type="protein sequence ID" value="MDQ7905787.1"/>
    <property type="molecule type" value="Genomic_DNA"/>
</dbReference>
<dbReference type="RefSeq" id="WP_308713060.1">
    <property type="nucleotide sequence ID" value="NZ_JAVHUY010000012.1"/>
</dbReference>
<proteinExistence type="predicted"/>
<keyword evidence="4" id="KW-1185">Reference proteome</keyword>
<dbReference type="InterPro" id="IPR023294">
    <property type="entry name" value="Tachylectin2"/>
</dbReference>
<accession>A0ABU0ZFG0</accession>
<dbReference type="Gene3D" id="2.115.10.10">
    <property type="entry name" value="Tachylectin 2"/>
    <property type="match status" value="1"/>
</dbReference>
<dbReference type="Proteomes" id="UP001230908">
    <property type="component" value="Unassembled WGS sequence"/>
</dbReference>
<dbReference type="PANTHER" id="PTHR44103:SF1">
    <property type="entry name" value="PROPROTEIN CONVERTASE P"/>
    <property type="match status" value="1"/>
</dbReference>
<dbReference type="InterPro" id="IPR028994">
    <property type="entry name" value="Integrin_alpha_N"/>
</dbReference>
<keyword evidence="1" id="KW-0732">Signal</keyword>
<dbReference type="InterPro" id="IPR007921">
    <property type="entry name" value="CHAP_dom"/>
</dbReference>
<evidence type="ECO:0000259" key="2">
    <source>
        <dbReference type="PROSITE" id="PS50911"/>
    </source>
</evidence>
<organism evidence="3 4">
    <name type="scientific">Phytohabitans maris</name>
    <dbReference type="NCBI Taxonomy" id="3071409"/>
    <lineage>
        <taxon>Bacteria</taxon>
        <taxon>Bacillati</taxon>
        <taxon>Actinomycetota</taxon>
        <taxon>Actinomycetes</taxon>
        <taxon>Micromonosporales</taxon>
        <taxon>Micromonosporaceae</taxon>
    </lineage>
</organism>
<reference evidence="3 4" key="1">
    <citation type="submission" date="2023-08" db="EMBL/GenBank/DDBJ databases">
        <title>Phytohabitans sansha sp. nov., isolated from marine sediment.</title>
        <authorList>
            <person name="Zhao Y."/>
            <person name="Yi K."/>
        </authorList>
    </citation>
    <scope>NUCLEOTIDE SEQUENCE [LARGE SCALE GENOMIC DNA]</scope>
    <source>
        <strain evidence="3 4">ZYX-F-186</strain>
    </source>
</reference>
<gene>
    <name evidence="3" type="ORF">RB614_14805</name>
</gene>
<feature type="signal peptide" evidence="1">
    <location>
        <begin position="1"/>
        <end position="35"/>
    </location>
</feature>
<evidence type="ECO:0000313" key="4">
    <source>
        <dbReference type="Proteomes" id="UP001230908"/>
    </source>
</evidence>
<feature type="domain" description="Peptidase C51" evidence="2">
    <location>
        <begin position="61"/>
        <end position="199"/>
    </location>
</feature>
<dbReference type="InterPro" id="IPR038765">
    <property type="entry name" value="Papain-like_cys_pep_sf"/>
</dbReference>
<comment type="caution">
    <text evidence="3">The sequence shown here is derived from an EMBL/GenBank/DDBJ whole genome shotgun (WGS) entry which is preliminary data.</text>
</comment>
<dbReference type="PANTHER" id="PTHR44103">
    <property type="entry name" value="PROPROTEIN CONVERTASE P"/>
    <property type="match status" value="1"/>
</dbReference>
<evidence type="ECO:0000313" key="3">
    <source>
        <dbReference type="EMBL" id="MDQ7905787.1"/>
    </source>
</evidence>
<dbReference type="Gene3D" id="2.20.25.650">
    <property type="entry name" value="Tachylectin-2-like"/>
    <property type="match status" value="1"/>
</dbReference>
<feature type="chain" id="PRO_5046748530" evidence="1">
    <location>
        <begin position="36"/>
        <end position="478"/>
    </location>
</feature>
<dbReference type="PROSITE" id="PS50911">
    <property type="entry name" value="CHAP"/>
    <property type="match status" value="1"/>
</dbReference>